<dbReference type="Pfam" id="PF00578">
    <property type="entry name" value="AhpC-TSA"/>
    <property type="match status" value="1"/>
</dbReference>
<evidence type="ECO:0000313" key="2">
    <source>
        <dbReference type="EMBL" id="MCQ6959564.1"/>
    </source>
</evidence>
<name>A0ABT1T4P1_9SPHI</name>
<dbReference type="RefSeq" id="WP_256539751.1">
    <property type="nucleotide sequence ID" value="NZ_JANHOH010000003.1"/>
</dbReference>
<organism evidence="2 3">
    <name type="scientific">Mucilaginibacter aquariorum</name>
    <dbReference type="NCBI Taxonomy" id="2967225"/>
    <lineage>
        <taxon>Bacteria</taxon>
        <taxon>Pseudomonadati</taxon>
        <taxon>Bacteroidota</taxon>
        <taxon>Sphingobacteriia</taxon>
        <taxon>Sphingobacteriales</taxon>
        <taxon>Sphingobacteriaceae</taxon>
        <taxon>Mucilaginibacter</taxon>
    </lineage>
</organism>
<dbReference type="InterPro" id="IPR036249">
    <property type="entry name" value="Thioredoxin-like_sf"/>
</dbReference>
<feature type="domain" description="Thioredoxin" evidence="1">
    <location>
        <begin position="54"/>
        <end position="194"/>
    </location>
</feature>
<comment type="caution">
    <text evidence="2">The sequence shown here is derived from an EMBL/GenBank/DDBJ whole genome shotgun (WGS) entry which is preliminary data.</text>
</comment>
<dbReference type="SUPFAM" id="SSF52833">
    <property type="entry name" value="Thioredoxin-like"/>
    <property type="match status" value="1"/>
</dbReference>
<evidence type="ECO:0000259" key="1">
    <source>
        <dbReference type="PROSITE" id="PS51352"/>
    </source>
</evidence>
<dbReference type="Gene3D" id="3.40.30.10">
    <property type="entry name" value="Glutaredoxin"/>
    <property type="match status" value="1"/>
</dbReference>
<proteinExistence type="predicted"/>
<dbReference type="InterPro" id="IPR013766">
    <property type="entry name" value="Thioredoxin_domain"/>
</dbReference>
<protein>
    <submittedName>
        <fullName evidence="2">TlpA family protein disulfide reductase</fullName>
    </submittedName>
</protein>
<dbReference type="InterPro" id="IPR000866">
    <property type="entry name" value="AhpC/TSA"/>
</dbReference>
<evidence type="ECO:0000313" key="3">
    <source>
        <dbReference type="Proteomes" id="UP001204376"/>
    </source>
</evidence>
<dbReference type="CDD" id="cd02966">
    <property type="entry name" value="TlpA_like_family"/>
    <property type="match status" value="1"/>
</dbReference>
<dbReference type="Proteomes" id="UP001204376">
    <property type="component" value="Unassembled WGS sequence"/>
</dbReference>
<dbReference type="EMBL" id="JANHOH010000003">
    <property type="protein sequence ID" value="MCQ6959564.1"/>
    <property type="molecule type" value="Genomic_DNA"/>
</dbReference>
<dbReference type="PROSITE" id="PS51352">
    <property type="entry name" value="THIOREDOXIN_2"/>
    <property type="match status" value="1"/>
</dbReference>
<accession>A0ABT1T4P1</accession>
<sequence>MKKKIISWSNITTAAMFVFVIVVFISPQAKAYLVKGLMKVGLFQPPVKYEPAGNEAFAYIPDLTLKSADGTLVNLKEQKGKVVFVNFWAPWCPPCIAEMPSINTLYKQFKNNRNVLILTVDVDGKFNKSVPFMSKNGYQLPVYSFAGPIPDGFLTGSIPTTFVVDKTGKIVIRHEGAADYSNQKFINYFLELSKR</sequence>
<keyword evidence="3" id="KW-1185">Reference proteome</keyword>
<reference evidence="2 3" key="1">
    <citation type="submission" date="2022-07" db="EMBL/GenBank/DDBJ databases">
        <title>Mucilaginibacter sp. JC4.</title>
        <authorList>
            <person name="Le V."/>
            <person name="Ko S.-R."/>
            <person name="Ahn C.-Y."/>
            <person name="Oh H.-M."/>
        </authorList>
    </citation>
    <scope>NUCLEOTIDE SEQUENCE [LARGE SCALE GENOMIC DNA]</scope>
    <source>
        <strain evidence="2 3">JC4</strain>
    </source>
</reference>
<gene>
    <name evidence="2" type="ORF">NPE20_16435</name>
</gene>
<dbReference type="PANTHER" id="PTHR42852">
    <property type="entry name" value="THIOL:DISULFIDE INTERCHANGE PROTEIN DSBE"/>
    <property type="match status" value="1"/>
</dbReference>
<dbReference type="InterPro" id="IPR050553">
    <property type="entry name" value="Thioredoxin_ResA/DsbE_sf"/>
</dbReference>
<dbReference type="PANTHER" id="PTHR42852:SF17">
    <property type="entry name" value="THIOREDOXIN-LIKE PROTEIN HI_1115"/>
    <property type="match status" value="1"/>
</dbReference>